<dbReference type="Proteomes" id="UP001623660">
    <property type="component" value="Unassembled WGS sequence"/>
</dbReference>
<protein>
    <submittedName>
        <fullName evidence="2">PIG-L family deacetylase</fullName>
    </submittedName>
</protein>
<comment type="caution">
    <text evidence="2">The sequence shown here is derived from an EMBL/GenBank/DDBJ whole genome shotgun (WGS) entry which is preliminary data.</text>
</comment>
<dbReference type="EMBL" id="JBJHZX010000084">
    <property type="protein sequence ID" value="MFL0198727.1"/>
    <property type="molecule type" value="Genomic_DNA"/>
</dbReference>
<feature type="signal peptide" evidence="1">
    <location>
        <begin position="1"/>
        <end position="29"/>
    </location>
</feature>
<organism evidence="2 3">
    <name type="scientific">Candidatus Clostridium eludens</name>
    <dbReference type="NCBI Taxonomy" id="3381663"/>
    <lineage>
        <taxon>Bacteria</taxon>
        <taxon>Bacillati</taxon>
        <taxon>Bacillota</taxon>
        <taxon>Clostridia</taxon>
        <taxon>Eubacteriales</taxon>
        <taxon>Clostridiaceae</taxon>
        <taxon>Clostridium</taxon>
    </lineage>
</organism>
<accession>A0ABW8SRP0</accession>
<dbReference type="Gene3D" id="3.40.50.10320">
    <property type="entry name" value="LmbE-like"/>
    <property type="match status" value="1"/>
</dbReference>
<name>A0ABW8SRP0_9CLOT</name>
<feature type="chain" id="PRO_5046560142" evidence="1">
    <location>
        <begin position="30"/>
        <end position="313"/>
    </location>
</feature>
<evidence type="ECO:0000313" key="2">
    <source>
        <dbReference type="EMBL" id="MFL0198727.1"/>
    </source>
</evidence>
<dbReference type="RefSeq" id="WP_406794841.1">
    <property type="nucleotide sequence ID" value="NZ_JBJHZX010000084.1"/>
</dbReference>
<dbReference type="Pfam" id="PF02585">
    <property type="entry name" value="PIG-L"/>
    <property type="match status" value="1"/>
</dbReference>
<proteinExistence type="predicted"/>
<dbReference type="InterPro" id="IPR024078">
    <property type="entry name" value="LmbE-like_dom_sf"/>
</dbReference>
<dbReference type="SUPFAM" id="SSF102588">
    <property type="entry name" value="LmbE-like"/>
    <property type="match status" value="1"/>
</dbReference>
<dbReference type="InterPro" id="IPR003737">
    <property type="entry name" value="GlcNAc_PI_deacetylase-related"/>
</dbReference>
<reference evidence="2 3" key="1">
    <citation type="submission" date="2024-11" db="EMBL/GenBank/DDBJ databases">
        <authorList>
            <person name="Heng Y.C."/>
            <person name="Lim A.C.H."/>
            <person name="Lee J.K.Y."/>
            <person name="Kittelmann S."/>
        </authorList>
    </citation>
    <scope>NUCLEOTIDE SEQUENCE [LARGE SCALE GENOMIC DNA]</scope>
    <source>
        <strain evidence="2 3">WILCCON 0269</strain>
    </source>
</reference>
<evidence type="ECO:0000313" key="3">
    <source>
        <dbReference type="Proteomes" id="UP001623660"/>
    </source>
</evidence>
<gene>
    <name evidence="2" type="ORF">ACJDU8_24695</name>
</gene>
<sequence>MNVKKIKGLVLALVVGLLLVPFIQTSAHAQAVSLFVSPHQDDETLSMGMGMENAYLNGYDVRLLEVTCGANTTTNSNDKIITIERNSEQASAVAELHLTDSSKIAYMNEVQTNVSRNLLNLNNTDFNNKVVRIENKIIAIAENTGKFTNNKFASDFYVSTTSGSDGLLRAPETNAAKTDYLYDANNNLILDYQEQDHLACAYAVRQLVSHYGLNKPKFYVLPTNWAPFPISIVSGKQYDESIASVATNPTIYDPTIGGYMSVSSEYQYARTYSITDFMAALDSYINSPYQYAYNSVGAMFNRVKIYQTSYYHY</sequence>
<keyword evidence="1" id="KW-0732">Signal</keyword>
<keyword evidence="3" id="KW-1185">Reference proteome</keyword>
<evidence type="ECO:0000256" key="1">
    <source>
        <dbReference type="SAM" id="SignalP"/>
    </source>
</evidence>